<accession>A0A1Y1MHZ6</accession>
<proteinExistence type="predicted"/>
<organism evidence="1">
    <name type="scientific">Photinus pyralis</name>
    <name type="common">Common eastern firefly</name>
    <name type="synonym">Lampyris pyralis</name>
    <dbReference type="NCBI Taxonomy" id="7054"/>
    <lineage>
        <taxon>Eukaryota</taxon>
        <taxon>Metazoa</taxon>
        <taxon>Ecdysozoa</taxon>
        <taxon>Arthropoda</taxon>
        <taxon>Hexapoda</taxon>
        <taxon>Insecta</taxon>
        <taxon>Pterygota</taxon>
        <taxon>Neoptera</taxon>
        <taxon>Endopterygota</taxon>
        <taxon>Coleoptera</taxon>
        <taxon>Polyphaga</taxon>
        <taxon>Elateriformia</taxon>
        <taxon>Elateroidea</taxon>
        <taxon>Lampyridae</taxon>
        <taxon>Lampyrinae</taxon>
        <taxon>Photinus</taxon>
    </lineage>
</organism>
<protein>
    <submittedName>
        <fullName evidence="1">Uncharacterized protein</fullName>
    </submittedName>
</protein>
<reference evidence="1" key="1">
    <citation type="journal article" date="2016" name="Sci. Rep.">
        <title>Molecular characterization of firefly nuptial gifts: a multi-omics approach sheds light on postcopulatory sexual selection.</title>
        <authorList>
            <person name="Al-Wathiqui N."/>
            <person name="Fallon T.R."/>
            <person name="South A."/>
            <person name="Weng J.K."/>
            <person name="Lewis S.M."/>
        </authorList>
    </citation>
    <scope>NUCLEOTIDE SEQUENCE</scope>
</reference>
<sequence>MTNVSIHASIAVVIEWMGLLKKELSAKQNVISAAEYNEKNVNSTLKLQCSRSGGRVSLFRYTNMAVITTNEMKFQQNISKNQVNHIIPDFSPITRINSFIPVTLSSMTLLIIIGQSKVKLSTVITGKKYMITFFNSESLMCGG</sequence>
<dbReference type="EMBL" id="GEZM01030711">
    <property type="protein sequence ID" value="JAV85403.1"/>
    <property type="molecule type" value="Transcribed_RNA"/>
</dbReference>
<dbReference type="EMBL" id="GEZM01030710">
    <property type="protein sequence ID" value="JAV85407.1"/>
    <property type="molecule type" value="Transcribed_RNA"/>
</dbReference>
<name>A0A1Y1MHZ6_PHOPY</name>
<evidence type="ECO:0000313" key="1">
    <source>
        <dbReference type="EMBL" id="JAV85409.1"/>
    </source>
</evidence>
<dbReference type="EMBL" id="GEZM01030709">
    <property type="protein sequence ID" value="JAV85409.1"/>
    <property type="molecule type" value="Transcribed_RNA"/>
</dbReference>
<dbReference type="AlphaFoldDB" id="A0A1Y1MHZ6"/>